<dbReference type="EMBL" id="FOIJ01000020">
    <property type="protein sequence ID" value="SEU35436.1"/>
    <property type="molecule type" value="Genomic_DNA"/>
</dbReference>
<dbReference type="PANTHER" id="PTHR30486:SF12">
    <property type="entry name" value="TYPE IV PILUS ATPASE PILU"/>
    <property type="match status" value="1"/>
</dbReference>
<dbReference type="GO" id="GO:0016887">
    <property type="term" value="F:ATP hydrolysis activity"/>
    <property type="evidence" value="ECO:0007669"/>
    <property type="project" value="InterPro"/>
</dbReference>
<dbReference type="GO" id="GO:0005524">
    <property type="term" value="F:ATP binding"/>
    <property type="evidence" value="ECO:0007669"/>
    <property type="project" value="InterPro"/>
</dbReference>
<protein>
    <submittedName>
        <fullName evidence="4">Twitching motility protein PilT</fullName>
    </submittedName>
</protein>
<keyword evidence="5" id="KW-1185">Reference proteome</keyword>
<dbReference type="Pfam" id="PF00437">
    <property type="entry name" value="T2SSE"/>
    <property type="match status" value="1"/>
</dbReference>
<dbReference type="InterPro" id="IPR001482">
    <property type="entry name" value="T2SS/T4SS_dom"/>
</dbReference>
<evidence type="ECO:0000259" key="3">
    <source>
        <dbReference type="PROSITE" id="PS00662"/>
    </source>
</evidence>
<feature type="compositionally biased region" description="Basic and acidic residues" evidence="2">
    <location>
        <begin position="361"/>
        <end position="372"/>
    </location>
</feature>
<dbReference type="CDD" id="cd01131">
    <property type="entry name" value="PilT"/>
    <property type="match status" value="1"/>
</dbReference>
<accession>A0A1I0L6G0</accession>
<reference evidence="5" key="1">
    <citation type="submission" date="2016-10" db="EMBL/GenBank/DDBJ databases">
        <authorList>
            <person name="Varghese N."/>
            <person name="Submissions S."/>
        </authorList>
    </citation>
    <scope>NUCLEOTIDE SEQUENCE [LARGE SCALE GENOMIC DNA]</scope>
    <source>
        <strain evidence="5">DSM 16858</strain>
    </source>
</reference>
<feature type="region of interest" description="Disordered" evidence="2">
    <location>
        <begin position="359"/>
        <end position="452"/>
    </location>
</feature>
<dbReference type="InterPro" id="IPR027417">
    <property type="entry name" value="P-loop_NTPase"/>
</dbReference>
<gene>
    <name evidence="4" type="ORF">SAMN05443639_12066</name>
</gene>
<dbReference type="Proteomes" id="UP000199181">
    <property type="component" value="Unassembled WGS sequence"/>
</dbReference>
<dbReference type="SUPFAM" id="SSF52540">
    <property type="entry name" value="P-loop containing nucleoside triphosphate hydrolases"/>
    <property type="match status" value="1"/>
</dbReference>
<dbReference type="PROSITE" id="PS00662">
    <property type="entry name" value="T2SP_E"/>
    <property type="match status" value="1"/>
</dbReference>
<dbReference type="InterPro" id="IPR006321">
    <property type="entry name" value="PilT/PilU"/>
</dbReference>
<evidence type="ECO:0000313" key="5">
    <source>
        <dbReference type="Proteomes" id="UP000199181"/>
    </source>
</evidence>
<sequence length="452" mass="48625">MELNEILQIALRGGASDIHLKAGLPPMFRVDGSLVPLKDGKRLPPEEVARMAFGIMNEFQKEKFKASNEVDLAYGVPGLGRFRVNIFQQRGTIGSVLRVIPFKVMTIKDLLLPPILEKICGEERGLVLVTGTTGSGKSTTLAAMIDHINANETNHIMTVEDPIEFLIRDKRSIINQREVGVDTMSFSQALKSALRQDPDVILVGEMRDYETIETALHAAETGHLVMSTLHTLDATETINRIVSAFPPHQQKQVRLQLAAVLKAVVSQRLVPRADGKGRVAAVEILRVTTRVRELIEDKDRTKEIHDAIAQGFDSYGMQTFDQSLMGLVRNGLVSYEEAHRQATNPDDFALRFSGISGTADSKWDNFDGKTGEAKPVPGTAQFAQKGAPAGAVPPPAPGAARAGAPPPPPAAARAPATPPPPPGARPAAGGPPRPPPPPAAAGGDDDFSIERF</sequence>
<dbReference type="Gene3D" id="3.40.50.300">
    <property type="entry name" value="P-loop containing nucleotide triphosphate hydrolases"/>
    <property type="match status" value="1"/>
</dbReference>
<proteinExistence type="inferred from homology"/>
<dbReference type="InterPro" id="IPR050921">
    <property type="entry name" value="T4SS_GSP_E_ATPase"/>
</dbReference>
<dbReference type="Gene3D" id="3.30.450.90">
    <property type="match status" value="1"/>
</dbReference>
<feature type="compositionally biased region" description="Acidic residues" evidence="2">
    <location>
        <begin position="443"/>
        <end position="452"/>
    </location>
</feature>
<dbReference type="AlphaFoldDB" id="A0A1I0L6G0"/>
<dbReference type="RefSeq" id="WP_177233812.1">
    <property type="nucleotide sequence ID" value="NZ_FOIJ01000020.1"/>
</dbReference>
<name>A0A1I0L6G0_9BACT</name>
<evidence type="ECO:0000256" key="1">
    <source>
        <dbReference type="ARBA" id="ARBA00006611"/>
    </source>
</evidence>
<feature type="compositionally biased region" description="Pro residues" evidence="2">
    <location>
        <begin position="404"/>
        <end position="439"/>
    </location>
</feature>
<feature type="domain" description="Bacterial type II secretion system protein E" evidence="3">
    <location>
        <begin position="194"/>
        <end position="208"/>
    </location>
</feature>
<evidence type="ECO:0000313" key="4">
    <source>
        <dbReference type="EMBL" id="SEU35436.1"/>
    </source>
</evidence>
<organism evidence="4 5">
    <name type="scientific">Stigmatella erecta</name>
    <dbReference type="NCBI Taxonomy" id="83460"/>
    <lineage>
        <taxon>Bacteria</taxon>
        <taxon>Pseudomonadati</taxon>
        <taxon>Myxococcota</taxon>
        <taxon>Myxococcia</taxon>
        <taxon>Myxococcales</taxon>
        <taxon>Cystobacterineae</taxon>
        <taxon>Archangiaceae</taxon>
        <taxon>Stigmatella</taxon>
    </lineage>
</organism>
<comment type="similarity">
    <text evidence="1">Belongs to the GSP E family.</text>
</comment>
<dbReference type="PANTHER" id="PTHR30486">
    <property type="entry name" value="TWITCHING MOTILITY PROTEIN PILT"/>
    <property type="match status" value="1"/>
</dbReference>
<evidence type="ECO:0000256" key="2">
    <source>
        <dbReference type="SAM" id="MobiDB-lite"/>
    </source>
</evidence>
<dbReference type="NCBIfam" id="TIGR01420">
    <property type="entry name" value="pilT_fam"/>
    <property type="match status" value="1"/>
</dbReference>